<dbReference type="Proteomes" id="UP000675747">
    <property type="component" value="Unassembled WGS sequence"/>
</dbReference>
<accession>A0A8J7VTV7</accession>
<protein>
    <recommendedName>
        <fullName evidence="5">Lipoprotein</fullName>
    </recommendedName>
</protein>
<dbReference type="EMBL" id="JAGQFT020000003">
    <property type="protein sequence ID" value="MBS7456507.1"/>
    <property type="molecule type" value="Genomic_DNA"/>
</dbReference>
<keyword evidence="4" id="KW-1185">Reference proteome</keyword>
<proteinExistence type="predicted"/>
<dbReference type="RefSeq" id="WP_211927029.1">
    <property type="nucleotide sequence ID" value="NZ_JAGQFT020000003.1"/>
</dbReference>
<evidence type="ECO:0000313" key="3">
    <source>
        <dbReference type="EMBL" id="MBS7456507.1"/>
    </source>
</evidence>
<comment type="caution">
    <text evidence="2">The sequence shown here is derived from an EMBL/GenBank/DDBJ whole genome shotgun (WGS) entry which is preliminary data.</text>
</comment>
<dbReference type="AlphaFoldDB" id="A0A8J7VTV7"/>
<feature type="signal peptide" evidence="1">
    <location>
        <begin position="1"/>
        <end position="20"/>
    </location>
</feature>
<keyword evidence="1" id="KW-0732">Signal</keyword>
<gene>
    <name evidence="3" type="ORF">KB893_005065</name>
    <name evidence="2" type="ORF">KB893_11380</name>
</gene>
<reference evidence="3 4" key="1">
    <citation type="journal article" date="2021" name="Microbiol. Resour. Announc.">
        <title>Draft Genome Sequence of Coralloluteibacterium stylophorae LMG 29479T.</title>
        <authorList>
            <person name="Karlyshev A.V."/>
            <person name="Kudryashova E.B."/>
            <person name="Ariskina E.V."/>
            <person name="Conroy A.P."/>
            <person name="Abidueva E.Y."/>
        </authorList>
    </citation>
    <scope>NUCLEOTIDE SEQUENCE [LARGE SCALE GENOMIC DNA]</scope>
    <source>
        <strain evidence="3 4">LMG 29479</strain>
    </source>
</reference>
<organism evidence="2">
    <name type="scientific">Coralloluteibacterium stylophorae</name>
    <dbReference type="NCBI Taxonomy" id="1776034"/>
    <lineage>
        <taxon>Bacteria</taxon>
        <taxon>Pseudomonadati</taxon>
        <taxon>Pseudomonadota</taxon>
        <taxon>Gammaproteobacteria</taxon>
        <taxon>Lysobacterales</taxon>
        <taxon>Lysobacteraceae</taxon>
        <taxon>Coralloluteibacterium</taxon>
    </lineage>
</organism>
<feature type="chain" id="PRO_5042774206" description="Lipoprotein" evidence="1">
    <location>
        <begin position="21"/>
        <end position="205"/>
    </location>
</feature>
<evidence type="ECO:0008006" key="5">
    <source>
        <dbReference type="Google" id="ProtNLM"/>
    </source>
</evidence>
<dbReference type="EMBL" id="JAGQFT010000100">
    <property type="protein sequence ID" value="MBR0563110.1"/>
    <property type="molecule type" value="Genomic_DNA"/>
</dbReference>
<dbReference type="PROSITE" id="PS51257">
    <property type="entry name" value="PROKAR_LIPOPROTEIN"/>
    <property type="match status" value="1"/>
</dbReference>
<name>A0A8J7VTV7_9GAMM</name>
<evidence type="ECO:0000256" key="1">
    <source>
        <dbReference type="SAM" id="SignalP"/>
    </source>
</evidence>
<reference evidence="2" key="2">
    <citation type="submission" date="2021-04" db="EMBL/GenBank/DDBJ databases">
        <authorList>
            <person name="Karlyshev A.V."/>
        </authorList>
    </citation>
    <scope>NUCLEOTIDE SEQUENCE</scope>
    <source>
        <strain evidence="2">LMG 29479</strain>
    </source>
</reference>
<evidence type="ECO:0000313" key="4">
    <source>
        <dbReference type="Proteomes" id="UP000675747"/>
    </source>
</evidence>
<evidence type="ECO:0000313" key="2">
    <source>
        <dbReference type="EMBL" id="MBR0563110.1"/>
    </source>
</evidence>
<sequence>MKPFPLPSACLLTLAVAACATTPPQDPQPPADAPRVAGIALGFDSLADVAERFGASQRIARGNQPEDTATETCYRVSDGAGGELELRFAATRPQPGGEPVVTQARVMPATAALAAGCAVASVDTASLLPHGLALAMPPAAVEAALAGFTRTGTDEGEVYMRPAHVVTAQPGEGAICAQGGAVDSVAVIAGPERANGYVIGRIPAC</sequence>